<gene>
    <name evidence="2" type="ORF">C8Q71DRAFT_770391</name>
</gene>
<dbReference type="InterPro" id="IPR011333">
    <property type="entry name" value="SKP1/BTB/POZ_sf"/>
</dbReference>
<dbReference type="GeneID" id="72005049"/>
<sequence>MDIPTQAEDPAGFVHDEEIWFADGNVVLEAKGHVFRIYQGLLAHNSEIFRDLFTVPQPTSMETYEGCPIVHLTDRPEDLRHLLRVIYHGNRYYRPDEQLEFAAVAALVRLAHKYQIDHVRDAYLWRMKSCFCTELATWEIVTEGPGYGSPIMKFRLADAIAAVNIARLTGTESMLPSALYLCCRLGTERLLNGCSCPDGTLESLDPADVIKCIDARHILHQKYINTRFELYNPIRPSLQCLECRTKVEVIRQRIMCPRLTTMKFAVDLLLSPFCTRFDIRQTEGRIYICPECQSVLRMAEESLRKETWTELPQLLGIEVPPGWASE</sequence>
<dbReference type="Pfam" id="PF00651">
    <property type="entry name" value="BTB"/>
    <property type="match status" value="1"/>
</dbReference>
<dbReference type="Gene3D" id="3.30.710.10">
    <property type="entry name" value="Potassium Channel Kv1.1, Chain A"/>
    <property type="match status" value="1"/>
</dbReference>
<dbReference type="InterPro" id="IPR000210">
    <property type="entry name" value="BTB/POZ_dom"/>
</dbReference>
<organism evidence="2 3">
    <name type="scientific">Rhodofomes roseus</name>
    <dbReference type="NCBI Taxonomy" id="34475"/>
    <lineage>
        <taxon>Eukaryota</taxon>
        <taxon>Fungi</taxon>
        <taxon>Dikarya</taxon>
        <taxon>Basidiomycota</taxon>
        <taxon>Agaricomycotina</taxon>
        <taxon>Agaricomycetes</taxon>
        <taxon>Polyporales</taxon>
        <taxon>Rhodofomes</taxon>
    </lineage>
</organism>
<comment type="caution">
    <text evidence="2">The sequence shown here is derived from an EMBL/GenBank/DDBJ whole genome shotgun (WGS) entry which is preliminary data.</text>
</comment>
<feature type="domain" description="BTB" evidence="1">
    <location>
        <begin position="24"/>
        <end position="95"/>
    </location>
</feature>
<accession>A0ABQ8KAK8</accession>
<dbReference type="RefSeq" id="XP_047776631.1">
    <property type="nucleotide sequence ID" value="XM_047924317.1"/>
</dbReference>
<protein>
    <recommendedName>
        <fullName evidence="1">BTB domain-containing protein</fullName>
    </recommendedName>
</protein>
<proteinExistence type="predicted"/>
<keyword evidence="3" id="KW-1185">Reference proteome</keyword>
<dbReference type="PROSITE" id="PS50097">
    <property type="entry name" value="BTB"/>
    <property type="match status" value="1"/>
</dbReference>
<dbReference type="EMBL" id="JADCUA010000016">
    <property type="protein sequence ID" value="KAH9833975.1"/>
    <property type="molecule type" value="Genomic_DNA"/>
</dbReference>
<evidence type="ECO:0000313" key="3">
    <source>
        <dbReference type="Proteomes" id="UP000814176"/>
    </source>
</evidence>
<name>A0ABQ8KAK8_9APHY</name>
<dbReference type="CDD" id="cd18186">
    <property type="entry name" value="BTB_POZ_ZBTB_KLHL-like"/>
    <property type="match status" value="1"/>
</dbReference>
<dbReference type="SMART" id="SM00225">
    <property type="entry name" value="BTB"/>
    <property type="match status" value="1"/>
</dbReference>
<dbReference type="Proteomes" id="UP000814176">
    <property type="component" value="Unassembled WGS sequence"/>
</dbReference>
<evidence type="ECO:0000259" key="1">
    <source>
        <dbReference type="PROSITE" id="PS50097"/>
    </source>
</evidence>
<reference evidence="2 3" key="1">
    <citation type="journal article" date="2021" name="Environ. Microbiol.">
        <title>Gene family expansions and transcriptome signatures uncover fungal adaptations to wood decay.</title>
        <authorList>
            <person name="Hage H."/>
            <person name="Miyauchi S."/>
            <person name="Viragh M."/>
            <person name="Drula E."/>
            <person name="Min B."/>
            <person name="Chaduli D."/>
            <person name="Navarro D."/>
            <person name="Favel A."/>
            <person name="Norest M."/>
            <person name="Lesage-Meessen L."/>
            <person name="Balint B."/>
            <person name="Merenyi Z."/>
            <person name="de Eugenio L."/>
            <person name="Morin E."/>
            <person name="Martinez A.T."/>
            <person name="Baldrian P."/>
            <person name="Stursova M."/>
            <person name="Martinez M.J."/>
            <person name="Novotny C."/>
            <person name="Magnuson J.K."/>
            <person name="Spatafora J.W."/>
            <person name="Maurice S."/>
            <person name="Pangilinan J."/>
            <person name="Andreopoulos W."/>
            <person name="LaButti K."/>
            <person name="Hundley H."/>
            <person name="Na H."/>
            <person name="Kuo A."/>
            <person name="Barry K."/>
            <person name="Lipzen A."/>
            <person name="Henrissat B."/>
            <person name="Riley R."/>
            <person name="Ahrendt S."/>
            <person name="Nagy L.G."/>
            <person name="Grigoriev I.V."/>
            <person name="Martin F."/>
            <person name="Rosso M.N."/>
        </authorList>
    </citation>
    <scope>NUCLEOTIDE SEQUENCE [LARGE SCALE GENOMIC DNA]</scope>
    <source>
        <strain evidence="2 3">CIRM-BRFM 1785</strain>
    </source>
</reference>
<evidence type="ECO:0000313" key="2">
    <source>
        <dbReference type="EMBL" id="KAH9833975.1"/>
    </source>
</evidence>
<dbReference type="SUPFAM" id="SSF54695">
    <property type="entry name" value="POZ domain"/>
    <property type="match status" value="1"/>
</dbReference>